<feature type="transmembrane region" description="Helical" evidence="1">
    <location>
        <begin position="171"/>
        <end position="201"/>
    </location>
</feature>
<keyword evidence="1" id="KW-0812">Transmembrane</keyword>
<gene>
    <name evidence="2" type="ORF">BAU17_13115</name>
</gene>
<evidence type="ECO:0000256" key="1">
    <source>
        <dbReference type="SAM" id="Phobius"/>
    </source>
</evidence>
<evidence type="ECO:0008006" key="4">
    <source>
        <dbReference type="Google" id="ProtNLM"/>
    </source>
</evidence>
<comment type="caution">
    <text evidence="2">The sequence shown here is derived from an EMBL/GenBank/DDBJ whole genome shotgun (WGS) entry which is preliminary data.</text>
</comment>
<dbReference type="Proteomes" id="UP000782705">
    <property type="component" value="Unassembled WGS sequence"/>
</dbReference>
<name>A0ABQ6Z1R5_9ENTE</name>
<dbReference type="EMBL" id="MAEL01000017">
    <property type="protein sequence ID" value="KAF1305318.1"/>
    <property type="molecule type" value="Genomic_DNA"/>
</dbReference>
<sequence>MNKHFPINFFQSIFSVKQIFSNRNKFKWWQLGIIFIFIQSLVMIPLSLGLVQRGTELVDAFLPTEFTQIDSDASTQIQQLTFNEGQLAETSEKIIYQTSTLIVGTNLPEALTQDKLALDFTQDYAVVTLQKDQAFYDLRLVYTDEFIGKLKEATIYEGLKTEMYHQNSGPIFLSTILNIGGILFAMNALLILGISVLFYLTKKASAIHSLKESVTLSLSLVSGGSLLAMLVGFLTTDIFILFGIQSLWLIGMSLTLYVKTRFKRTVLNEAVNAK</sequence>
<protein>
    <recommendedName>
        <fullName evidence="4">Maltodextrose utilization protein MalA</fullName>
    </recommendedName>
</protein>
<feature type="transmembrane region" description="Helical" evidence="1">
    <location>
        <begin position="213"/>
        <end position="232"/>
    </location>
</feature>
<evidence type="ECO:0000313" key="3">
    <source>
        <dbReference type="Proteomes" id="UP000782705"/>
    </source>
</evidence>
<keyword evidence="1" id="KW-1133">Transmembrane helix</keyword>
<evidence type="ECO:0000313" key="2">
    <source>
        <dbReference type="EMBL" id="KAF1305318.1"/>
    </source>
</evidence>
<proteinExistence type="predicted"/>
<feature type="transmembrane region" description="Helical" evidence="1">
    <location>
        <begin position="238"/>
        <end position="258"/>
    </location>
</feature>
<accession>A0ABQ6Z1R5</accession>
<organism evidence="2 3">
    <name type="scientific">Candidatus Enterococcus willemsii</name>
    <dbReference type="NCBI Taxonomy" id="1857215"/>
    <lineage>
        <taxon>Bacteria</taxon>
        <taxon>Bacillati</taxon>
        <taxon>Bacillota</taxon>
        <taxon>Bacilli</taxon>
        <taxon>Lactobacillales</taxon>
        <taxon>Enterococcaceae</taxon>
        <taxon>Enterococcus</taxon>
    </lineage>
</organism>
<reference evidence="2 3" key="1">
    <citation type="submission" date="2016-06" db="EMBL/GenBank/DDBJ databases">
        <title>Four novel species of enterococci isolated from chicken manure.</title>
        <authorList>
            <person name="Van Tyne D."/>
        </authorList>
    </citation>
    <scope>NUCLEOTIDE SEQUENCE [LARGE SCALE GENOMIC DNA]</scope>
    <source>
        <strain evidence="2 3">CU12B</strain>
    </source>
</reference>
<keyword evidence="3" id="KW-1185">Reference proteome</keyword>
<keyword evidence="1" id="KW-0472">Membrane</keyword>
<feature type="transmembrane region" description="Helical" evidence="1">
    <location>
        <begin position="28"/>
        <end position="51"/>
    </location>
</feature>